<reference evidence="2" key="1">
    <citation type="journal article" date="2019" name="Int. J. Syst. Evol. Microbiol.">
        <title>The Global Catalogue of Microorganisms (GCM) 10K type strain sequencing project: providing services to taxonomists for standard genome sequencing and annotation.</title>
        <authorList>
            <consortium name="The Broad Institute Genomics Platform"/>
            <consortium name="The Broad Institute Genome Sequencing Center for Infectious Disease"/>
            <person name="Wu L."/>
            <person name="Ma J."/>
        </authorList>
    </citation>
    <scope>NUCLEOTIDE SEQUENCE [LARGE SCALE GENOMIC DNA]</scope>
    <source>
        <strain evidence="2">KCTC 42182</strain>
    </source>
</reference>
<accession>A0ABV7VM45</accession>
<dbReference type="Gene3D" id="3.40.50.2000">
    <property type="entry name" value="Glycogen Phosphorylase B"/>
    <property type="match status" value="1"/>
</dbReference>
<protein>
    <submittedName>
        <fullName evidence="1">Uncharacterized protein</fullName>
    </submittedName>
</protein>
<proteinExistence type="predicted"/>
<evidence type="ECO:0000313" key="1">
    <source>
        <dbReference type="EMBL" id="MFC3678325.1"/>
    </source>
</evidence>
<organism evidence="1 2">
    <name type="scientific">Ferrovibrio xuzhouensis</name>
    <dbReference type="NCBI Taxonomy" id="1576914"/>
    <lineage>
        <taxon>Bacteria</taxon>
        <taxon>Pseudomonadati</taxon>
        <taxon>Pseudomonadota</taxon>
        <taxon>Alphaproteobacteria</taxon>
        <taxon>Rhodospirillales</taxon>
        <taxon>Rhodospirillaceae</taxon>
        <taxon>Ferrovibrio</taxon>
    </lineage>
</organism>
<dbReference type="SUPFAM" id="SSF53756">
    <property type="entry name" value="UDP-Glycosyltransferase/glycogen phosphorylase"/>
    <property type="match status" value="1"/>
</dbReference>
<dbReference type="Proteomes" id="UP001595711">
    <property type="component" value="Unassembled WGS sequence"/>
</dbReference>
<sequence length="299" mass="32271">MRSAGLPVRYLINDHPSSVARLRSLGYDVDIVDLIAGDGWEGRWLDEHPDTRVWINDRLHTDADHARRVKAAGRRLATFDDRGDGAALADLHVAALSFEDGDRLQGQVVLQGVDYLLLDAGLAALRRERGRADRILLTMGGADTWGITPRVMQALLDRRREATVVLGPAFAHHDAVDAVLMQAPAGLFTIHRNGVPSLTEEMARHDLAITAGGMTPFEANAVGLPCIVIASEGFEVPVGRALERLGGCIFAGYHAEADMTVLDRDLPLSSMSRAAMKAVDLKGCSRVMAALVAVSKEQA</sequence>
<comment type="caution">
    <text evidence="1">The sequence shown here is derived from an EMBL/GenBank/DDBJ whole genome shotgun (WGS) entry which is preliminary data.</text>
</comment>
<dbReference type="RefSeq" id="WP_379729950.1">
    <property type="nucleotide sequence ID" value="NZ_JBHRYJ010000008.1"/>
</dbReference>
<evidence type="ECO:0000313" key="2">
    <source>
        <dbReference type="Proteomes" id="UP001595711"/>
    </source>
</evidence>
<gene>
    <name evidence="1" type="ORF">ACFOOQ_22460</name>
</gene>
<name>A0ABV7VM45_9PROT</name>
<keyword evidence="2" id="KW-1185">Reference proteome</keyword>
<dbReference type="EMBL" id="JBHRYJ010000008">
    <property type="protein sequence ID" value="MFC3678325.1"/>
    <property type="molecule type" value="Genomic_DNA"/>
</dbReference>